<proteinExistence type="predicted"/>
<gene>
    <name evidence="1" type="ORF">PAL_GLEAN10003803</name>
</gene>
<dbReference type="Proteomes" id="UP000010552">
    <property type="component" value="Unassembled WGS sequence"/>
</dbReference>
<accession>L5L5T8</accession>
<protein>
    <submittedName>
        <fullName evidence="1">Uncharacterized protein</fullName>
    </submittedName>
</protein>
<organism evidence="1 2">
    <name type="scientific">Pteropus alecto</name>
    <name type="common">Black flying fox</name>
    <dbReference type="NCBI Taxonomy" id="9402"/>
    <lineage>
        <taxon>Eukaryota</taxon>
        <taxon>Metazoa</taxon>
        <taxon>Chordata</taxon>
        <taxon>Craniata</taxon>
        <taxon>Vertebrata</taxon>
        <taxon>Euteleostomi</taxon>
        <taxon>Mammalia</taxon>
        <taxon>Eutheria</taxon>
        <taxon>Laurasiatheria</taxon>
        <taxon>Chiroptera</taxon>
        <taxon>Yinpterochiroptera</taxon>
        <taxon>Pteropodoidea</taxon>
        <taxon>Pteropodidae</taxon>
        <taxon>Pteropodinae</taxon>
        <taxon>Pteropus</taxon>
    </lineage>
</organism>
<dbReference type="AlphaFoldDB" id="L5L5T8"/>
<evidence type="ECO:0000313" key="1">
    <source>
        <dbReference type="EMBL" id="ELK19099.1"/>
    </source>
</evidence>
<keyword evidence="2" id="KW-1185">Reference proteome</keyword>
<evidence type="ECO:0000313" key="2">
    <source>
        <dbReference type="Proteomes" id="UP000010552"/>
    </source>
</evidence>
<name>L5L5T8_PTEAL</name>
<dbReference type="InParanoid" id="L5L5T8"/>
<sequence length="89" mass="10029">MCGNPDVTNFRSNVPLTIPLYLAQQVLRCGTVGQKLSRERFVVFLGRFCQTEVFCTHVHERFSPPRRERPAGCAVASAVVLSRCRGMCR</sequence>
<dbReference type="EMBL" id="KB030271">
    <property type="protein sequence ID" value="ELK19099.1"/>
    <property type="molecule type" value="Genomic_DNA"/>
</dbReference>
<reference evidence="2" key="1">
    <citation type="journal article" date="2013" name="Science">
        <title>Comparative analysis of bat genomes provides insight into the evolution of flight and immunity.</title>
        <authorList>
            <person name="Zhang G."/>
            <person name="Cowled C."/>
            <person name="Shi Z."/>
            <person name="Huang Z."/>
            <person name="Bishop-Lilly K.A."/>
            <person name="Fang X."/>
            <person name="Wynne J.W."/>
            <person name="Xiong Z."/>
            <person name="Baker M.L."/>
            <person name="Zhao W."/>
            <person name="Tachedjian M."/>
            <person name="Zhu Y."/>
            <person name="Zhou P."/>
            <person name="Jiang X."/>
            <person name="Ng J."/>
            <person name="Yang L."/>
            <person name="Wu L."/>
            <person name="Xiao J."/>
            <person name="Feng Y."/>
            <person name="Chen Y."/>
            <person name="Sun X."/>
            <person name="Zhang Y."/>
            <person name="Marsh G.A."/>
            <person name="Crameri G."/>
            <person name="Broder C.C."/>
            <person name="Frey K.G."/>
            <person name="Wang L.F."/>
            <person name="Wang J."/>
        </authorList>
    </citation>
    <scope>NUCLEOTIDE SEQUENCE [LARGE SCALE GENOMIC DNA]</scope>
</reference>